<dbReference type="AlphaFoldDB" id="A0A4R6IIU2"/>
<organism evidence="1 2">
    <name type="scientific">Pedobacter duraquae</name>
    <dbReference type="NCBI Taxonomy" id="425511"/>
    <lineage>
        <taxon>Bacteria</taxon>
        <taxon>Pseudomonadati</taxon>
        <taxon>Bacteroidota</taxon>
        <taxon>Sphingobacteriia</taxon>
        <taxon>Sphingobacteriales</taxon>
        <taxon>Sphingobacteriaceae</taxon>
        <taxon>Pedobacter</taxon>
    </lineage>
</organism>
<accession>A0A4R6IIU2</accession>
<comment type="caution">
    <text evidence="1">The sequence shown here is derived from an EMBL/GenBank/DDBJ whole genome shotgun (WGS) entry which is preliminary data.</text>
</comment>
<gene>
    <name evidence="1" type="ORF">CLV32_3012</name>
</gene>
<proteinExistence type="predicted"/>
<reference evidence="1 2" key="1">
    <citation type="submission" date="2019-03" db="EMBL/GenBank/DDBJ databases">
        <title>Genomic Encyclopedia of Archaeal and Bacterial Type Strains, Phase II (KMG-II): from individual species to whole genera.</title>
        <authorList>
            <person name="Goeker M."/>
        </authorList>
    </citation>
    <scope>NUCLEOTIDE SEQUENCE [LARGE SCALE GENOMIC DNA]</scope>
    <source>
        <strain evidence="1 2">DSM 19034</strain>
    </source>
</reference>
<dbReference type="RefSeq" id="WP_133556783.1">
    <property type="nucleotide sequence ID" value="NZ_SNWM01000003.1"/>
</dbReference>
<sequence length="145" mass="16670">MPKTCISCGLPHYAKGFCKLHYRMPSQINPKPIVRKSPIVKKAVVVNAAVSPTKRKAIAPVSKKKLKELQIYRKNRDEYFKQNPVCEFPGCTCRDITLHHMRGRIGALLTDVMNFKSLCLEHHEFVELNPEEAKRLDLSRERLSI</sequence>
<dbReference type="OrthoDB" id="8440659at2"/>
<keyword evidence="2" id="KW-1185">Reference proteome</keyword>
<evidence type="ECO:0000313" key="2">
    <source>
        <dbReference type="Proteomes" id="UP000295499"/>
    </source>
</evidence>
<protein>
    <submittedName>
        <fullName evidence="1">Uncharacterized protein</fullName>
    </submittedName>
</protein>
<dbReference type="EMBL" id="SNWM01000003">
    <property type="protein sequence ID" value="TDO21904.1"/>
    <property type="molecule type" value="Genomic_DNA"/>
</dbReference>
<evidence type="ECO:0000313" key="1">
    <source>
        <dbReference type="EMBL" id="TDO21904.1"/>
    </source>
</evidence>
<name>A0A4R6IIU2_9SPHI</name>
<dbReference type="Proteomes" id="UP000295499">
    <property type="component" value="Unassembled WGS sequence"/>
</dbReference>